<feature type="transmembrane region" description="Helical" evidence="2">
    <location>
        <begin position="423"/>
        <end position="442"/>
    </location>
</feature>
<evidence type="ECO:0000256" key="1">
    <source>
        <dbReference type="SAM" id="MobiDB-lite"/>
    </source>
</evidence>
<name>A0A7X0NK70_9GAMM</name>
<keyword evidence="2" id="KW-1133">Transmembrane helix</keyword>
<organism evidence="4 5">
    <name type="scientific">Thalassotalea piscium</name>
    <dbReference type="NCBI Taxonomy" id="1230533"/>
    <lineage>
        <taxon>Bacteria</taxon>
        <taxon>Pseudomonadati</taxon>
        <taxon>Pseudomonadota</taxon>
        <taxon>Gammaproteobacteria</taxon>
        <taxon>Alteromonadales</taxon>
        <taxon>Colwelliaceae</taxon>
        <taxon>Thalassotalea</taxon>
    </lineage>
</organism>
<reference evidence="4 5" key="1">
    <citation type="submission" date="2020-08" db="EMBL/GenBank/DDBJ databases">
        <title>Genomic Encyclopedia of Type Strains, Phase IV (KMG-IV): sequencing the most valuable type-strain genomes for metagenomic binning, comparative biology and taxonomic classification.</title>
        <authorList>
            <person name="Goeker M."/>
        </authorList>
    </citation>
    <scope>NUCLEOTIDE SEQUENCE [LARGE SCALE GENOMIC DNA]</scope>
    <source>
        <strain evidence="4 5">DSM 26287</strain>
    </source>
</reference>
<dbReference type="Pfam" id="PF03703">
    <property type="entry name" value="bPH_2"/>
    <property type="match status" value="2"/>
</dbReference>
<keyword evidence="2" id="KW-0472">Membrane</keyword>
<feature type="transmembrane region" description="Helical" evidence="2">
    <location>
        <begin position="29"/>
        <end position="51"/>
    </location>
</feature>
<evidence type="ECO:0000256" key="2">
    <source>
        <dbReference type="SAM" id="Phobius"/>
    </source>
</evidence>
<gene>
    <name evidence="4" type="ORF">HNQ55_003354</name>
</gene>
<feature type="transmembrane region" description="Helical" evidence="2">
    <location>
        <begin position="400"/>
        <end position="417"/>
    </location>
</feature>
<feature type="transmembrane region" description="Helical" evidence="2">
    <location>
        <begin position="209"/>
        <end position="230"/>
    </location>
</feature>
<evidence type="ECO:0000259" key="3">
    <source>
        <dbReference type="Pfam" id="PF03703"/>
    </source>
</evidence>
<dbReference type="AlphaFoldDB" id="A0A7X0NK70"/>
<evidence type="ECO:0000313" key="4">
    <source>
        <dbReference type="EMBL" id="MBB6544821.1"/>
    </source>
</evidence>
<feature type="compositionally biased region" description="Low complexity" evidence="1">
    <location>
        <begin position="186"/>
        <end position="197"/>
    </location>
</feature>
<feature type="domain" description="YdbS-like PH" evidence="3">
    <location>
        <begin position="84"/>
        <end position="162"/>
    </location>
</feature>
<keyword evidence="2" id="KW-0812">Transmembrane</keyword>
<protein>
    <submittedName>
        <fullName evidence="4">Putative membrane protein</fullName>
    </submittedName>
</protein>
<dbReference type="PANTHER" id="PTHR34473">
    <property type="entry name" value="UPF0699 TRANSMEMBRANE PROTEIN YDBS"/>
    <property type="match status" value="1"/>
</dbReference>
<feature type="region of interest" description="Disordered" evidence="1">
    <location>
        <begin position="171"/>
        <end position="197"/>
    </location>
</feature>
<dbReference type="InterPro" id="IPR005182">
    <property type="entry name" value="YdbS-like_PH"/>
</dbReference>
<feature type="transmembrane region" description="Helical" evidence="2">
    <location>
        <begin position="262"/>
        <end position="290"/>
    </location>
</feature>
<proteinExistence type="predicted"/>
<dbReference type="PANTHER" id="PTHR34473:SF2">
    <property type="entry name" value="UPF0699 TRANSMEMBRANE PROTEIN YDBT"/>
    <property type="match status" value="1"/>
</dbReference>
<feature type="transmembrane region" description="Helical" evidence="2">
    <location>
        <begin position="63"/>
        <end position="86"/>
    </location>
</feature>
<dbReference type="RefSeq" id="WP_246455023.1">
    <property type="nucleotide sequence ID" value="NZ_AP027362.1"/>
</dbReference>
<keyword evidence="5" id="KW-1185">Reference proteome</keyword>
<evidence type="ECO:0000313" key="5">
    <source>
        <dbReference type="Proteomes" id="UP000537141"/>
    </source>
</evidence>
<comment type="caution">
    <text evidence="4">The sequence shown here is derived from an EMBL/GenBank/DDBJ whole genome shotgun (WGS) entry which is preliminary data.</text>
</comment>
<dbReference type="PIRSF" id="PIRSF026631">
    <property type="entry name" value="UCP026631"/>
    <property type="match status" value="1"/>
</dbReference>
<dbReference type="InterPro" id="IPR014529">
    <property type="entry name" value="UCP026631"/>
</dbReference>
<dbReference type="EMBL" id="JACHHU010000037">
    <property type="protein sequence ID" value="MBB6544821.1"/>
    <property type="molecule type" value="Genomic_DNA"/>
</dbReference>
<sequence>MDKQQALKQAIIKEYQTDEWQRISPIGMLYFTVKILWGITGNIVYLAPAILLGYKEIMANPHIWLPVALLVVIAILTGTFLSFYFFQYRLSNGHIEIRSGVFSKKHVNLPFTRIQNVKLEQPLYYRPFSYTCMQLDTAGSQKQEAKVVALKLDYAEALKREILAAHQQNTQDNNDLNKGISDDDTQNQATTDNSTNNEQLLNTRSLSDLVIHGLTNNRIWIFFGGLAPFFDDIGESVVNFFQRFGINIEQLLVVADKSWWQIGLYALTLTFIVMLFISLFSVAGAILSYYNFTLSKSGDRYIRRSGLLTKHEVTMRLSRLQMIVKQQDWLDMLLKRMNVKFEQTSANGQNFQQGASNNKIIVPSVKAHEWQALADDVYPNNQLNTISYQGISKRFLLRNIGYFISPIYFGVLAFFIYHLETGLALGATAIYLMLCILIFCRYKRWGYAIDSNFIYIRKGMLGVDFYCFPIFKVQQTAYIQSWFLKRHRLCTIKFVLAAGGQKIPFISEKVGNDLINNALYHVESSRRSWM</sequence>
<feature type="domain" description="YdbS-like PH" evidence="3">
    <location>
        <begin position="442"/>
        <end position="516"/>
    </location>
</feature>
<dbReference type="Proteomes" id="UP000537141">
    <property type="component" value="Unassembled WGS sequence"/>
</dbReference>
<accession>A0A7X0NK70</accession>